<reference evidence="1 2" key="1">
    <citation type="submission" date="2014-09" db="EMBL/GenBank/DDBJ databases">
        <title>Lactobacillus mucosae CRL573 Genome Sequencing.</title>
        <authorList>
            <person name="Bleckwedel J."/>
            <person name="Teran L.C."/>
            <person name="Bonacina J."/>
            <person name="Saavedra L."/>
            <person name="Mozzi F.B."/>
            <person name="Raya R.R."/>
        </authorList>
    </citation>
    <scope>NUCLEOTIDE SEQUENCE [LARGE SCALE GENOMIC DNA]</scope>
    <source>
        <strain evidence="1 2">CRL573</strain>
    </source>
</reference>
<comment type="caution">
    <text evidence="1">The sequence shown here is derived from an EMBL/GenBank/DDBJ whole genome shotgun (WGS) entry which is preliminary data.</text>
</comment>
<evidence type="ECO:0000313" key="2">
    <source>
        <dbReference type="Proteomes" id="UP000030001"/>
    </source>
</evidence>
<evidence type="ECO:0000313" key="1">
    <source>
        <dbReference type="EMBL" id="KGL66576.1"/>
    </source>
</evidence>
<gene>
    <name evidence="1" type="ORF">LX03_08135</name>
</gene>
<dbReference type="AlphaFoldDB" id="A0A099YAZ4"/>
<sequence>MTALTGLDWLKTGSFWRLADNPESMQEPDFYDCLTACLVKKVWLEGLGGLKLPTIDRFFTKSRYCIADLFCFIYFCHFFCES</sequence>
<name>A0A099YAZ4_LIMMU</name>
<organism evidence="1 2">
    <name type="scientific">Limosilactobacillus mucosae</name>
    <name type="common">Lactobacillus mucosae</name>
    <dbReference type="NCBI Taxonomy" id="97478"/>
    <lineage>
        <taxon>Bacteria</taxon>
        <taxon>Bacillati</taxon>
        <taxon>Bacillota</taxon>
        <taxon>Bacilli</taxon>
        <taxon>Lactobacillales</taxon>
        <taxon>Lactobacillaceae</taxon>
        <taxon>Limosilactobacillus</taxon>
    </lineage>
</organism>
<accession>A0A099YAZ4</accession>
<dbReference type="Proteomes" id="UP000030001">
    <property type="component" value="Unassembled WGS sequence"/>
</dbReference>
<dbReference type="EMBL" id="JROC01000035">
    <property type="protein sequence ID" value="KGL66576.1"/>
    <property type="molecule type" value="Genomic_DNA"/>
</dbReference>
<proteinExistence type="predicted"/>
<protein>
    <submittedName>
        <fullName evidence="1">Uncharacterized protein</fullName>
    </submittedName>
</protein>